<evidence type="ECO:0000256" key="2">
    <source>
        <dbReference type="SAM" id="Phobius"/>
    </source>
</evidence>
<keyword evidence="4" id="KW-1185">Reference proteome</keyword>
<proteinExistence type="predicted"/>
<evidence type="ECO:0000313" key="3">
    <source>
        <dbReference type="EMBL" id="GHC03286.1"/>
    </source>
</evidence>
<reference evidence="3" key="2">
    <citation type="submission" date="2020-09" db="EMBL/GenBank/DDBJ databases">
        <authorList>
            <person name="Sun Q."/>
            <person name="Kim S."/>
        </authorList>
    </citation>
    <scope>NUCLEOTIDE SEQUENCE</scope>
    <source>
        <strain evidence="3">KCTC 12870</strain>
    </source>
</reference>
<dbReference type="InterPro" id="IPR052894">
    <property type="entry name" value="AsmA-related"/>
</dbReference>
<dbReference type="Pfam" id="PF05359">
    <property type="entry name" value="DUF748"/>
    <property type="match status" value="1"/>
</dbReference>
<evidence type="ECO:0000256" key="1">
    <source>
        <dbReference type="SAM" id="MobiDB-lite"/>
    </source>
</evidence>
<sequence>MLYIYLSSVPSLSLSVPSLSPTLTFNLQTLTLFLFALRKGFNRLPKMAMNKCKRWGKRLGITAGILFALYIIIGFWGVPLIIRHVLLAKFNEQVAGHGEIEAIRFNPFTFQLKLEHFSGYTPDGAKDLHFNEFRVNIQPTSYFGDEWVILEIYLDQPFLNLVIDENGNINIASALGRLQEHVEDIQAHQAEVAAEPDAEPFVIPAIRIDSFKVVNAGFRAQIDSFGQPFLREVNNLSFVMAGVRTNSEHDNPYAFQLETSKGEHIDVKGNLKLDPLSSSGSFSIEQLHLKDFLVFAGDQFGIEMNSGTFNLSIDYTFMPLGKTPRLALENGHVLLQDLSLLPKGETEPFETIAHMEIQGLGIDVLKDEINIDSFTLDDAMLRVVRDSDGVLNLIRYITPPERQAAIASAAQQEAVAKQATAREIRLGVVSADQDLGVALTSAWEQVQELVGLKWDLAVGKVNISKVDLIWRDEFLARPAELRWTDIALSATNLTNGTAPFPFDLGLTMNDTGQIALQGTFTPTPAASAFTLKVTDLPLPPLSPYLDSLAPVRLTSGALSASGKSEIAFPNKGLPELSAEVEAQLNDFALEWAEPAGPFLSWQKLSLAGGAIGTQPMSALASQVTLTAPKINIERLADGSIRLPLPPTKAPETTPTPTSAPPPSPTAKPYSLQVDELIIDQGHVNVQDQSVSPAFAFSVTEIDFRAAPFAAPDIQPMTLALQFVLANGPTGKVNVDGALSPLEPFSATEFKVRTSNVTLAPFAPYAVPVIGQPPVGGQLSATLAYSITTGAITGDNKMQINKVRFGKRPEGIDAPDLPLDLGVAILEDGDGVMHIDIPIKGDVNSPEFTLAHMIQYAIGNVLEKLVTAPFSALGSILPGGGVDSPTYVPFQPGLTTLDAETTKGLADLAQFLIDRPAMIATLTPSIDPEADAEALRTQKFDAMLTAKMAEDNDDAEDATETLFDALPKPDNAPDEDLTLEQQQERIRKNIEITTTDFTTLAQARIAAVRTTMLATPGLDADRLATSEDTPYNQDGPKVIFGAKANLNE</sequence>
<keyword evidence="2" id="KW-0812">Transmembrane</keyword>
<organism evidence="3 4">
    <name type="scientific">Cerasicoccus arenae</name>
    <dbReference type="NCBI Taxonomy" id="424488"/>
    <lineage>
        <taxon>Bacteria</taxon>
        <taxon>Pseudomonadati</taxon>
        <taxon>Verrucomicrobiota</taxon>
        <taxon>Opitutia</taxon>
        <taxon>Puniceicoccales</taxon>
        <taxon>Cerasicoccaceae</taxon>
        <taxon>Cerasicoccus</taxon>
    </lineage>
</organism>
<feature type="transmembrane region" description="Helical" evidence="2">
    <location>
        <begin position="20"/>
        <end position="38"/>
    </location>
</feature>
<name>A0A8J3DCH4_9BACT</name>
<evidence type="ECO:0000313" key="4">
    <source>
        <dbReference type="Proteomes" id="UP000642829"/>
    </source>
</evidence>
<comment type="caution">
    <text evidence="3">The sequence shown here is derived from an EMBL/GenBank/DDBJ whole genome shotgun (WGS) entry which is preliminary data.</text>
</comment>
<protein>
    <recommendedName>
        <fullName evidence="5">DUF748 domain-containing protein</fullName>
    </recommendedName>
</protein>
<dbReference type="GO" id="GO:0090313">
    <property type="term" value="P:regulation of protein targeting to membrane"/>
    <property type="evidence" value="ECO:0007669"/>
    <property type="project" value="TreeGrafter"/>
</dbReference>
<accession>A0A8J3DCH4</accession>
<dbReference type="PANTHER" id="PTHR30441:SF8">
    <property type="entry name" value="DUF748 DOMAIN-CONTAINING PROTEIN"/>
    <property type="match status" value="1"/>
</dbReference>
<gene>
    <name evidence="3" type="ORF">GCM10007047_19820</name>
</gene>
<evidence type="ECO:0008006" key="5">
    <source>
        <dbReference type="Google" id="ProtNLM"/>
    </source>
</evidence>
<dbReference type="PANTHER" id="PTHR30441">
    <property type="entry name" value="DUF748 DOMAIN-CONTAINING PROTEIN"/>
    <property type="match status" value="1"/>
</dbReference>
<feature type="region of interest" description="Disordered" evidence="1">
    <location>
        <begin position="640"/>
        <end position="667"/>
    </location>
</feature>
<dbReference type="InterPro" id="IPR008023">
    <property type="entry name" value="DUF748"/>
</dbReference>
<feature type="transmembrane region" description="Helical" evidence="2">
    <location>
        <begin position="59"/>
        <end position="82"/>
    </location>
</feature>
<keyword evidence="2" id="KW-1133">Transmembrane helix</keyword>
<dbReference type="AlphaFoldDB" id="A0A8J3DCH4"/>
<reference evidence="3" key="1">
    <citation type="journal article" date="2014" name="Int. J. Syst. Evol. Microbiol.">
        <title>Complete genome sequence of Corynebacterium casei LMG S-19264T (=DSM 44701T), isolated from a smear-ripened cheese.</title>
        <authorList>
            <consortium name="US DOE Joint Genome Institute (JGI-PGF)"/>
            <person name="Walter F."/>
            <person name="Albersmeier A."/>
            <person name="Kalinowski J."/>
            <person name="Ruckert C."/>
        </authorList>
    </citation>
    <scope>NUCLEOTIDE SEQUENCE</scope>
    <source>
        <strain evidence="3">KCTC 12870</strain>
    </source>
</reference>
<dbReference type="Proteomes" id="UP000642829">
    <property type="component" value="Unassembled WGS sequence"/>
</dbReference>
<dbReference type="EMBL" id="BMXG01000011">
    <property type="protein sequence ID" value="GHC03286.1"/>
    <property type="molecule type" value="Genomic_DNA"/>
</dbReference>
<keyword evidence="2" id="KW-0472">Membrane</keyword>
<dbReference type="GO" id="GO:0005886">
    <property type="term" value="C:plasma membrane"/>
    <property type="evidence" value="ECO:0007669"/>
    <property type="project" value="TreeGrafter"/>
</dbReference>